<sequence length="125" mass="14711">MFSNHYHLVAQCADSDFAARLSGLVGLLHEQTTKYVNREDNTVGRKVWHNYWDTFLSHERSYFARLNYVHQNPVKHGLVKVAAEYPWCSAAWFERTAPPSQVKAIYRFQTSWVQVVDDFEPSMEW</sequence>
<evidence type="ECO:0000313" key="1">
    <source>
        <dbReference type="EMBL" id="RBP47804.1"/>
    </source>
</evidence>
<accession>A0A366HW45</accession>
<evidence type="ECO:0000313" key="2">
    <source>
        <dbReference type="Proteomes" id="UP000253426"/>
    </source>
</evidence>
<dbReference type="SUPFAM" id="SSF143422">
    <property type="entry name" value="Transposase IS200-like"/>
    <property type="match status" value="1"/>
</dbReference>
<dbReference type="Proteomes" id="UP000253426">
    <property type="component" value="Unassembled WGS sequence"/>
</dbReference>
<evidence type="ECO:0008006" key="3">
    <source>
        <dbReference type="Google" id="ProtNLM"/>
    </source>
</evidence>
<dbReference type="InterPro" id="IPR052715">
    <property type="entry name" value="RAYT_transposase"/>
</dbReference>
<organism evidence="1 2">
    <name type="scientific">Roseimicrobium gellanilyticum</name>
    <dbReference type="NCBI Taxonomy" id="748857"/>
    <lineage>
        <taxon>Bacteria</taxon>
        <taxon>Pseudomonadati</taxon>
        <taxon>Verrucomicrobiota</taxon>
        <taxon>Verrucomicrobiia</taxon>
        <taxon>Verrucomicrobiales</taxon>
        <taxon>Verrucomicrobiaceae</taxon>
        <taxon>Roseimicrobium</taxon>
    </lineage>
</organism>
<gene>
    <name evidence="1" type="ORF">DES53_101604</name>
</gene>
<name>A0A366HW45_9BACT</name>
<proteinExistence type="predicted"/>
<dbReference type="EMBL" id="QNRR01000001">
    <property type="protein sequence ID" value="RBP47804.1"/>
    <property type="molecule type" value="Genomic_DNA"/>
</dbReference>
<dbReference type="Gene3D" id="3.30.70.1290">
    <property type="entry name" value="Transposase IS200-like"/>
    <property type="match status" value="1"/>
</dbReference>
<dbReference type="InterPro" id="IPR036515">
    <property type="entry name" value="Transposase_17_sf"/>
</dbReference>
<dbReference type="PANTHER" id="PTHR36966">
    <property type="entry name" value="REP-ASSOCIATED TYROSINE TRANSPOSASE"/>
    <property type="match status" value="1"/>
</dbReference>
<dbReference type="GO" id="GO:0006313">
    <property type="term" value="P:DNA transposition"/>
    <property type="evidence" value="ECO:0007669"/>
    <property type="project" value="InterPro"/>
</dbReference>
<dbReference type="PANTHER" id="PTHR36966:SF1">
    <property type="entry name" value="REP-ASSOCIATED TYROSINE TRANSPOSASE"/>
    <property type="match status" value="1"/>
</dbReference>
<dbReference type="GO" id="GO:0043565">
    <property type="term" value="F:sequence-specific DNA binding"/>
    <property type="evidence" value="ECO:0007669"/>
    <property type="project" value="TreeGrafter"/>
</dbReference>
<comment type="caution">
    <text evidence="1">The sequence shown here is derived from an EMBL/GenBank/DDBJ whole genome shotgun (WGS) entry which is preliminary data.</text>
</comment>
<dbReference type="GO" id="GO:0004803">
    <property type="term" value="F:transposase activity"/>
    <property type="evidence" value="ECO:0007669"/>
    <property type="project" value="InterPro"/>
</dbReference>
<protein>
    <recommendedName>
        <fullName evidence="3">Transposase IS200 family protein</fullName>
    </recommendedName>
</protein>
<reference evidence="1 2" key="1">
    <citation type="submission" date="2018-06" db="EMBL/GenBank/DDBJ databases">
        <title>Genomic Encyclopedia of Type Strains, Phase IV (KMG-IV): sequencing the most valuable type-strain genomes for metagenomic binning, comparative biology and taxonomic classification.</title>
        <authorList>
            <person name="Goeker M."/>
        </authorList>
    </citation>
    <scope>NUCLEOTIDE SEQUENCE [LARGE SCALE GENOMIC DNA]</scope>
    <source>
        <strain evidence="1 2">DSM 25532</strain>
    </source>
</reference>
<keyword evidence="2" id="KW-1185">Reference proteome</keyword>
<dbReference type="AlphaFoldDB" id="A0A366HW45"/>